<feature type="transmembrane region" description="Helical" evidence="1">
    <location>
        <begin position="221"/>
        <end position="238"/>
    </location>
</feature>
<name>A0ABP0NFD6_9DINO</name>
<evidence type="ECO:0000256" key="1">
    <source>
        <dbReference type="SAM" id="Phobius"/>
    </source>
</evidence>
<keyword evidence="1" id="KW-1133">Transmembrane helix</keyword>
<evidence type="ECO:0000313" key="3">
    <source>
        <dbReference type="Proteomes" id="UP001642484"/>
    </source>
</evidence>
<protein>
    <submittedName>
        <fullName evidence="2">Uncharacterized protein</fullName>
    </submittedName>
</protein>
<comment type="caution">
    <text evidence="2">The sequence shown here is derived from an EMBL/GenBank/DDBJ whole genome shotgun (WGS) entry which is preliminary data.</text>
</comment>
<dbReference type="CDD" id="cd00130">
    <property type="entry name" value="PAS"/>
    <property type="match status" value="1"/>
</dbReference>
<gene>
    <name evidence="2" type="ORF">CCMP2556_LOCUS30729</name>
</gene>
<reference evidence="2 3" key="1">
    <citation type="submission" date="2024-02" db="EMBL/GenBank/DDBJ databases">
        <authorList>
            <person name="Chen Y."/>
            <person name="Shah S."/>
            <person name="Dougan E. K."/>
            <person name="Thang M."/>
            <person name="Chan C."/>
        </authorList>
    </citation>
    <scope>NUCLEOTIDE SEQUENCE [LARGE SCALE GENOMIC DNA]</scope>
</reference>
<dbReference type="Proteomes" id="UP001642484">
    <property type="component" value="Unassembled WGS sequence"/>
</dbReference>
<feature type="transmembrane region" description="Helical" evidence="1">
    <location>
        <begin position="300"/>
        <end position="319"/>
    </location>
</feature>
<keyword evidence="1" id="KW-0812">Transmembrane</keyword>
<keyword evidence="3" id="KW-1185">Reference proteome</keyword>
<dbReference type="EMBL" id="CAXAMN010021696">
    <property type="protein sequence ID" value="CAK9062502.1"/>
    <property type="molecule type" value="Genomic_DNA"/>
</dbReference>
<dbReference type="InterPro" id="IPR000014">
    <property type="entry name" value="PAS"/>
</dbReference>
<feature type="transmembrane region" description="Helical" evidence="1">
    <location>
        <begin position="159"/>
        <end position="180"/>
    </location>
</feature>
<sequence length="607" mass="68316">MYTNPRKVRTLKFPGRVPIKFDAGDQTLLLAQMKELKQVLKEHGVDTTGCRGLGLRIRKDRSTGLEAKKNAKTPWCGQILGSCLEKPEFLQKAIGIRPDGVMKLLWFPDVARSSFSSVFKNEDRARKISVSSVIPSVPSSSMENLGVPEELDRFRSTMAYTSLTFIVAPFCALTTVLSLFQDLEGMEASLTSGGSNAIPLLVILVLWFRQDRLPFQWRLRIWLLLASWFLAVLFIDLVQRDWHLDQNVWLNHMVFVMLISASLQLPKLLIWCSASVHTAGFLTITILVTEEQAPSMGLQIFLFVVLAMTTEYASVLTTASTDRVKAKLDYKEAKIKAERYEYEAIVADVTVREEAARAEMLEAKAEAIASVQESLMSLLTSVCDAVVQLDHEMKLVEAKALSILLYQSTSPDLTGHVFTDLLSKQDRDLFDELLARVSPDEGKSSFARITLRGSYDVKIPVTAYVSRLSRPNGENMYFLGLSEDQLEDWSSRGQGPEPDAPDIASTSLNENLPFSSLLREEQAQAMVSFLWTWPLAPKKERCCELHAALKEAADVIKLLEEMKCQEPRRSFTWQCPACKLLGMDCDQRLYNHSKGACGRCINWDELY</sequence>
<accession>A0ABP0NFD6</accession>
<organism evidence="2 3">
    <name type="scientific">Durusdinium trenchii</name>
    <dbReference type="NCBI Taxonomy" id="1381693"/>
    <lineage>
        <taxon>Eukaryota</taxon>
        <taxon>Sar</taxon>
        <taxon>Alveolata</taxon>
        <taxon>Dinophyceae</taxon>
        <taxon>Suessiales</taxon>
        <taxon>Symbiodiniaceae</taxon>
        <taxon>Durusdinium</taxon>
    </lineage>
</organism>
<evidence type="ECO:0000313" key="2">
    <source>
        <dbReference type="EMBL" id="CAK9062502.1"/>
    </source>
</evidence>
<keyword evidence="1" id="KW-0472">Membrane</keyword>
<feature type="transmembrane region" description="Helical" evidence="1">
    <location>
        <begin position="192"/>
        <end position="209"/>
    </location>
</feature>
<proteinExistence type="predicted"/>